<evidence type="ECO:0000313" key="1">
    <source>
        <dbReference type="EMBL" id="KAI7991251.1"/>
    </source>
</evidence>
<organism evidence="1 2">
    <name type="scientific">Camellia lanceoleosa</name>
    <dbReference type="NCBI Taxonomy" id="1840588"/>
    <lineage>
        <taxon>Eukaryota</taxon>
        <taxon>Viridiplantae</taxon>
        <taxon>Streptophyta</taxon>
        <taxon>Embryophyta</taxon>
        <taxon>Tracheophyta</taxon>
        <taxon>Spermatophyta</taxon>
        <taxon>Magnoliopsida</taxon>
        <taxon>eudicotyledons</taxon>
        <taxon>Gunneridae</taxon>
        <taxon>Pentapetalae</taxon>
        <taxon>asterids</taxon>
        <taxon>Ericales</taxon>
        <taxon>Theaceae</taxon>
        <taxon>Camellia</taxon>
    </lineage>
</organism>
<name>A0ACC0FV18_9ERIC</name>
<accession>A0ACC0FV18</accession>
<proteinExistence type="predicted"/>
<comment type="caution">
    <text evidence="1">The sequence shown here is derived from an EMBL/GenBank/DDBJ whole genome shotgun (WGS) entry which is preliminary data.</text>
</comment>
<reference evidence="1 2" key="1">
    <citation type="journal article" date="2022" name="Plant J.">
        <title>Chromosome-level genome of Camellia lanceoleosa provides a valuable resource for understanding genome evolution and self-incompatibility.</title>
        <authorList>
            <person name="Gong W."/>
            <person name="Xiao S."/>
            <person name="Wang L."/>
            <person name="Liao Z."/>
            <person name="Chang Y."/>
            <person name="Mo W."/>
            <person name="Hu G."/>
            <person name="Li W."/>
            <person name="Zhao G."/>
            <person name="Zhu H."/>
            <person name="Hu X."/>
            <person name="Ji K."/>
            <person name="Xiang X."/>
            <person name="Song Q."/>
            <person name="Yuan D."/>
            <person name="Jin S."/>
            <person name="Zhang L."/>
        </authorList>
    </citation>
    <scope>NUCLEOTIDE SEQUENCE [LARGE SCALE GENOMIC DNA]</scope>
    <source>
        <strain evidence="1">SQ_2022a</strain>
    </source>
</reference>
<keyword evidence="2" id="KW-1185">Reference proteome</keyword>
<protein>
    <submittedName>
        <fullName evidence="1">Uncharacterized protein</fullName>
    </submittedName>
</protein>
<dbReference type="EMBL" id="CM045770">
    <property type="protein sequence ID" value="KAI7991251.1"/>
    <property type="molecule type" value="Genomic_DNA"/>
</dbReference>
<dbReference type="Proteomes" id="UP001060215">
    <property type="component" value="Chromosome 13"/>
</dbReference>
<sequence length="35" mass="3985">MRRPTQDPQSSQFRKKPGSVIEADVVLEDTLTQLN</sequence>
<gene>
    <name evidence="1" type="ORF">LOK49_LG12G00743</name>
</gene>
<evidence type="ECO:0000313" key="2">
    <source>
        <dbReference type="Proteomes" id="UP001060215"/>
    </source>
</evidence>